<dbReference type="GO" id="GO:0005634">
    <property type="term" value="C:nucleus"/>
    <property type="evidence" value="ECO:0007669"/>
    <property type="project" value="UniProtKB-SubCell"/>
</dbReference>
<dbReference type="GO" id="GO:0000077">
    <property type="term" value="P:DNA damage checkpoint signaling"/>
    <property type="evidence" value="ECO:0007669"/>
    <property type="project" value="TreeGrafter"/>
</dbReference>
<evidence type="ECO:0000313" key="10">
    <source>
        <dbReference type="Proteomes" id="UP000284842"/>
    </source>
</evidence>
<dbReference type="InterPro" id="IPR027417">
    <property type="entry name" value="P-loop_NTPase"/>
</dbReference>
<dbReference type="AlphaFoldDB" id="A0A409VSQ5"/>
<evidence type="ECO:0008006" key="11">
    <source>
        <dbReference type="Google" id="ProtNLM"/>
    </source>
</evidence>
<evidence type="ECO:0000256" key="7">
    <source>
        <dbReference type="ARBA" id="ARBA00023306"/>
    </source>
</evidence>
<evidence type="ECO:0000256" key="5">
    <source>
        <dbReference type="ARBA" id="ARBA00022840"/>
    </source>
</evidence>
<feature type="region of interest" description="Disordered" evidence="8">
    <location>
        <begin position="688"/>
        <end position="724"/>
    </location>
</feature>
<evidence type="ECO:0000256" key="4">
    <source>
        <dbReference type="ARBA" id="ARBA00022763"/>
    </source>
</evidence>
<dbReference type="Gene3D" id="1.10.8.60">
    <property type="match status" value="1"/>
</dbReference>
<dbReference type="GO" id="GO:0033314">
    <property type="term" value="P:mitotic DNA replication checkpoint signaling"/>
    <property type="evidence" value="ECO:0007669"/>
    <property type="project" value="TreeGrafter"/>
</dbReference>
<dbReference type="Proteomes" id="UP000284842">
    <property type="component" value="Unassembled WGS sequence"/>
</dbReference>
<dbReference type="Pfam" id="PF03215">
    <property type="entry name" value="Rad17"/>
    <property type="match status" value="1"/>
</dbReference>
<gene>
    <name evidence="9" type="ORF">CVT24_000069</name>
</gene>
<evidence type="ECO:0000256" key="1">
    <source>
        <dbReference type="ARBA" id="ARBA00004123"/>
    </source>
</evidence>
<keyword evidence="4" id="KW-0227">DNA damage</keyword>
<dbReference type="GO" id="GO:0005524">
    <property type="term" value="F:ATP binding"/>
    <property type="evidence" value="ECO:0007669"/>
    <property type="project" value="UniProtKB-KW"/>
</dbReference>
<sequence length="724" mass="79928">MSQRPTLSQNAGSQRKPSGSNPKPRTVKLDGTSMSSSAPTKAKRFDPLTAFATQPISSSEPSRAKSGLSKSAKGKEKAPAKQVVDLTAMDDGEDFLWVDRYEPETEAELAVHVRKVADVRAWFQEAMDGGPSGQLRKYRRILVLTGPSGTGKTSTVRVLAKEMGFEILEWRNSISENVTAANFDENIYDGETSTYPTYGPPPESLFIKFEAFLTRASSCGNVFDSASSSSGKSKKTPSHRVILLEDLPNILHQKTQASFHEALIALVNKAPTNPPVPVVIIISDSGVRGEASDERISEGRGWNRDKQVIDIRTVLPRELLFNPIAPTLMRKALQAMLNNHFTATFSTNSAAPSREVVDIIVESSNGDIRSAINALQFACIANKTGKKRKRDQSNALVMEAVTRREQSLALFHLLGKVLYNKRKGDPPNASATAKDLKKEQDLDATLKDPPKLPAHLSHHNRRASRVDVNTLYADSPIDSSLFSLYIHQNYTQYCNDTDETDGVADWLSWVDSSGGEAWYQANPHQFHLISLGTLHSLPSPVPRRSQKAYKPEFFACLQKEKGAWEGVRSTREWLLEGATSTVRILSTHDPRTEIDCHTHAFGLFSLGSCHATVNFKQDDSGWRTGGWSTNEVILELGGVLKARDITQDRSISQRTKPPASHRSFSRMEFVRGAESHSGQLNERDVAEGFVESGDGWPGLDYADVSQRETTEGGWLESDDIEDCD</sequence>
<dbReference type="GO" id="GO:0006281">
    <property type="term" value="P:DNA repair"/>
    <property type="evidence" value="ECO:0007669"/>
    <property type="project" value="InterPro"/>
</dbReference>
<dbReference type="PRINTS" id="PR00830">
    <property type="entry name" value="ENDOLAPTASE"/>
</dbReference>
<dbReference type="EMBL" id="NHTK01005989">
    <property type="protein sequence ID" value="PPQ69263.1"/>
    <property type="molecule type" value="Genomic_DNA"/>
</dbReference>
<feature type="compositionally biased region" description="Basic and acidic residues" evidence="8">
    <location>
        <begin position="434"/>
        <end position="450"/>
    </location>
</feature>
<keyword evidence="5" id="KW-0067">ATP-binding</keyword>
<accession>A0A409VSQ5</accession>
<reference evidence="9 10" key="1">
    <citation type="journal article" date="2018" name="Evol. Lett.">
        <title>Horizontal gene cluster transfer increased hallucinogenic mushroom diversity.</title>
        <authorList>
            <person name="Reynolds H.T."/>
            <person name="Vijayakumar V."/>
            <person name="Gluck-Thaler E."/>
            <person name="Korotkin H.B."/>
            <person name="Matheny P.B."/>
            <person name="Slot J.C."/>
        </authorList>
    </citation>
    <scope>NUCLEOTIDE SEQUENCE [LARGE SCALE GENOMIC DNA]</scope>
    <source>
        <strain evidence="9 10">2629</strain>
    </source>
</reference>
<evidence type="ECO:0000256" key="6">
    <source>
        <dbReference type="ARBA" id="ARBA00023242"/>
    </source>
</evidence>
<name>A0A409VSQ5_9AGAR</name>
<feature type="region of interest" description="Disordered" evidence="8">
    <location>
        <begin position="1"/>
        <end position="80"/>
    </location>
</feature>
<organism evidence="9 10">
    <name type="scientific">Panaeolus cyanescens</name>
    <dbReference type="NCBI Taxonomy" id="181874"/>
    <lineage>
        <taxon>Eukaryota</taxon>
        <taxon>Fungi</taxon>
        <taxon>Dikarya</taxon>
        <taxon>Basidiomycota</taxon>
        <taxon>Agaricomycotina</taxon>
        <taxon>Agaricomycetes</taxon>
        <taxon>Agaricomycetidae</taxon>
        <taxon>Agaricales</taxon>
        <taxon>Agaricineae</taxon>
        <taxon>Galeropsidaceae</taxon>
        <taxon>Panaeolus</taxon>
    </lineage>
</organism>
<feature type="region of interest" description="Disordered" evidence="8">
    <location>
        <begin position="424"/>
        <end position="460"/>
    </location>
</feature>
<dbReference type="InterPro" id="IPR004582">
    <property type="entry name" value="Checkpoint_prot_Rad17_Rad24"/>
</dbReference>
<feature type="compositionally biased region" description="Polar residues" evidence="8">
    <location>
        <begin position="51"/>
        <end position="61"/>
    </location>
</feature>
<dbReference type="InParanoid" id="A0A409VSQ5"/>
<proteinExistence type="inferred from homology"/>
<dbReference type="GO" id="GO:0003682">
    <property type="term" value="F:chromatin binding"/>
    <property type="evidence" value="ECO:0007669"/>
    <property type="project" value="TreeGrafter"/>
</dbReference>
<feature type="compositionally biased region" description="Polar residues" evidence="8">
    <location>
        <begin position="1"/>
        <end position="23"/>
    </location>
</feature>
<dbReference type="STRING" id="181874.A0A409VSQ5"/>
<evidence type="ECO:0000313" key="9">
    <source>
        <dbReference type="EMBL" id="PPQ69263.1"/>
    </source>
</evidence>
<keyword evidence="7" id="KW-0131">Cell cycle</keyword>
<protein>
    <recommendedName>
        <fullName evidence="11">AAA+ ATPase domain-containing protein</fullName>
    </recommendedName>
</protein>
<keyword evidence="10" id="KW-1185">Reference proteome</keyword>
<evidence type="ECO:0000256" key="3">
    <source>
        <dbReference type="ARBA" id="ARBA00022741"/>
    </source>
</evidence>
<evidence type="ECO:0000256" key="8">
    <source>
        <dbReference type="SAM" id="MobiDB-lite"/>
    </source>
</evidence>
<dbReference type="GO" id="GO:0003689">
    <property type="term" value="F:DNA clamp loader activity"/>
    <property type="evidence" value="ECO:0007669"/>
    <property type="project" value="TreeGrafter"/>
</dbReference>
<evidence type="ECO:0000256" key="2">
    <source>
        <dbReference type="ARBA" id="ARBA00006168"/>
    </source>
</evidence>
<dbReference type="FunCoup" id="A0A409VSQ5">
    <property type="interactions" value="460"/>
</dbReference>
<comment type="caution">
    <text evidence="9">The sequence shown here is derived from an EMBL/GenBank/DDBJ whole genome shotgun (WGS) entry which is preliminary data.</text>
</comment>
<comment type="similarity">
    <text evidence="2">Belongs to the rad17/RAD24 family.</text>
</comment>
<dbReference type="SUPFAM" id="SSF52540">
    <property type="entry name" value="P-loop containing nucleoside triphosphate hydrolases"/>
    <property type="match status" value="1"/>
</dbReference>
<dbReference type="Gene3D" id="3.40.50.300">
    <property type="entry name" value="P-loop containing nucleotide triphosphate hydrolases"/>
    <property type="match status" value="1"/>
</dbReference>
<comment type="subcellular location">
    <subcellularLocation>
        <location evidence="1">Nucleus</location>
    </subcellularLocation>
</comment>
<keyword evidence="3" id="KW-0547">Nucleotide-binding</keyword>
<dbReference type="OrthoDB" id="10265971at2759"/>
<dbReference type="PANTHER" id="PTHR12172:SF0">
    <property type="entry name" value="CELL CYCLE CHECKPOINT PROTEIN RAD17"/>
    <property type="match status" value="1"/>
</dbReference>
<dbReference type="PANTHER" id="PTHR12172">
    <property type="entry name" value="CELL CYCLE CHECKPOINT PROTEIN RAD17"/>
    <property type="match status" value="1"/>
</dbReference>
<keyword evidence="6" id="KW-0539">Nucleus</keyword>